<dbReference type="AlphaFoldDB" id="A0AAN8U139"/>
<protein>
    <submittedName>
        <fullName evidence="1">Uncharacterized protein</fullName>
    </submittedName>
</protein>
<dbReference type="EMBL" id="JBANQN010000002">
    <property type="protein sequence ID" value="KAK6797960.1"/>
    <property type="molecule type" value="Genomic_DNA"/>
</dbReference>
<name>A0AAN8U139_SOLBU</name>
<evidence type="ECO:0000313" key="2">
    <source>
        <dbReference type="Proteomes" id="UP001371456"/>
    </source>
</evidence>
<reference evidence="1 2" key="1">
    <citation type="submission" date="2024-02" db="EMBL/GenBank/DDBJ databases">
        <title>de novo genome assembly of Solanum bulbocastanum strain 11H21.</title>
        <authorList>
            <person name="Hosaka A.J."/>
        </authorList>
    </citation>
    <scope>NUCLEOTIDE SEQUENCE [LARGE SCALE GENOMIC DNA]</scope>
    <source>
        <tissue evidence="1">Young leaves</tissue>
    </source>
</reference>
<sequence>MLIIVKAKVDSRFEVSIRKCSYWFKPKVVDMFLAVACGSGTRWHYTISLFYCNHKAQQQRQVEHGWY</sequence>
<comment type="caution">
    <text evidence="1">The sequence shown here is derived from an EMBL/GenBank/DDBJ whole genome shotgun (WGS) entry which is preliminary data.</text>
</comment>
<organism evidence="1 2">
    <name type="scientific">Solanum bulbocastanum</name>
    <name type="common">Wild potato</name>
    <dbReference type="NCBI Taxonomy" id="147425"/>
    <lineage>
        <taxon>Eukaryota</taxon>
        <taxon>Viridiplantae</taxon>
        <taxon>Streptophyta</taxon>
        <taxon>Embryophyta</taxon>
        <taxon>Tracheophyta</taxon>
        <taxon>Spermatophyta</taxon>
        <taxon>Magnoliopsida</taxon>
        <taxon>eudicotyledons</taxon>
        <taxon>Gunneridae</taxon>
        <taxon>Pentapetalae</taxon>
        <taxon>asterids</taxon>
        <taxon>lamiids</taxon>
        <taxon>Solanales</taxon>
        <taxon>Solanaceae</taxon>
        <taxon>Solanoideae</taxon>
        <taxon>Solaneae</taxon>
        <taxon>Solanum</taxon>
    </lineage>
</organism>
<accession>A0AAN8U139</accession>
<proteinExistence type="predicted"/>
<evidence type="ECO:0000313" key="1">
    <source>
        <dbReference type="EMBL" id="KAK6797960.1"/>
    </source>
</evidence>
<keyword evidence="2" id="KW-1185">Reference proteome</keyword>
<gene>
    <name evidence="1" type="ORF">RDI58_005662</name>
</gene>
<dbReference type="Proteomes" id="UP001371456">
    <property type="component" value="Unassembled WGS sequence"/>
</dbReference>